<comment type="cofactor">
    <cofactor evidence="3">
        <name>Ca(2+)</name>
        <dbReference type="ChEBI" id="CHEBI:29108"/>
    </cofactor>
    <text evidence="3">Binds 1 Ca(2+) ion per subunit.</text>
</comment>
<proteinExistence type="inferred from homology"/>
<evidence type="ECO:0000313" key="5">
    <source>
        <dbReference type="EMBL" id="RUL87834.1"/>
    </source>
</evidence>
<feature type="binding site" evidence="2">
    <location>
        <position position="133"/>
    </location>
    <ligand>
        <name>Mn(2+)</name>
        <dbReference type="ChEBI" id="CHEBI:29035"/>
        <label>1</label>
    </ligand>
</feature>
<evidence type="ECO:0000256" key="3">
    <source>
        <dbReference type="PIRSR" id="PIRSR607760-2"/>
    </source>
</evidence>
<dbReference type="InterPro" id="IPR009078">
    <property type="entry name" value="Ferritin-like_SF"/>
</dbReference>
<keyword evidence="3" id="KW-0106">Calcium</keyword>
<dbReference type="GO" id="GO:0046872">
    <property type="term" value="F:metal ion binding"/>
    <property type="evidence" value="ECO:0007669"/>
    <property type="project" value="UniProtKB-KW"/>
</dbReference>
<accession>A0A432MK93</accession>
<keyword evidence="6" id="KW-1185">Reference proteome</keyword>
<keyword evidence="2" id="KW-0464">Manganese</keyword>
<organism evidence="5 6">
    <name type="scientific">Tautonia sociabilis</name>
    <dbReference type="NCBI Taxonomy" id="2080755"/>
    <lineage>
        <taxon>Bacteria</taxon>
        <taxon>Pseudomonadati</taxon>
        <taxon>Planctomycetota</taxon>
        <taxon>Planctomycetia</taxon>
        <taxon>Isosphaerales</taxon>
        <taxon>Isosphaeraceae</taxon>
        <taxon>Tautonia</taxon>
    </lineage>
</organism>
<protein>
    <submittedName>
        <fullName evidence="5">Manganese catalase family protein</fullName>
    </submittedName>
</protein>
<keyword evidence="2" id="KW-0479">Metal-binding</keyword>
<feature type="binding site" evidence="2">
    <location>
        <position position="166"/>
    </location>
    <ligand>
        <name>Mn(2+)</name>
        <dbReference type="ChEBI" id="CHEBI:29035"/>
        <label>1</label>
    </ligand>
</feature>
<dbReference type="EMBL" id="RYZH01000016">
    <property type="protein sequence ID" value="RUL87834.1"/>
    <property type="molecule type" value="Genomic_DNA"/>
</dbReference>
<gene>
    <name evidence="5" type="ORF">TsocGM_09870</name>
</gene>
<feature type="binding site" evidence="3">
    <location>
        <position position="56"/>
    </location>
    <ligand>
        <name>Ca(2+)</name>
        <dbReference type="ChEBI" id="CHEBI:29108"/>
    </ligand>
</feature>
<dbReference type="InterPro" id="IPR039377">
    <property type="entry name" value="Mn_catalase_dom"/>
</dbReference>
<evidence type="ECO:0000256" key="2">
    <source>
        <dbReference type="PIRSR" id="PIRSR607760-1"/>
    </source>
</evidence>
<feature type="region of interest" description="Disordered" evidence="4">
    <location>
        <begin position="202"/>
        <end position="221"/>
    </location>
</feature>
<dbReference type="RefSeq" id="WP_126725150.1">
    <property type="nucleotide sequence ID" value="NZ_RYZH01000016.1"/>
</dbReference>
<dbReference type="InterPro" id="IPR007760">
    <property type="entry name" value="Mn_catalase"/>
</dbReference>
<feature type="binding site" evidence="2">
    <location>
        <position position="68"/>
    </location>
    <ligand>
        <name>Mn(2+)</name>
        <dbReference type="ChEBI" id="CHEBI:29035"/>
        <label>1</label>
    </ligand>
</feature>
<feature type="binding site" evidence="2">
    <location>
        <position position="35"/>
    </location>
    <ligand>
        <name>Mn(2+)</name>
        <dbReference type="ChEBI" id="CHEBI:29035"/>
        <label>1</label>
    </ligand>
</feature>
<reference evidence="5 6" key="2">
    <citation type="submission" date="2019-01" db="EMBL/GenBank/DDBJ databases">
        <title>Tautonia sociabilis, a novel thermotolerant planctomycete of Isosphaeraceae family, isolated from a 4000 m deep subterranean habitat.</title>
        <authorList>
            <person name="Kovaleva O.L."/>
            <person name="Elcheninov A.G."/>
            <person name="Van Heerden E."/>
            <person name="Toshchakov S.V."/>
            <person name="Novikov A."/>
            <person name="Bonch-Osmolovskaya E.A."/>
            <person name="Kublanov I.V."/>
        </authorList>
    </citation>
    <scope>NUCLEOTIDE SEQUENCE [LARGE SCALE GENOMIC DNA]</scope>
    <source>
        <strain evidence="5 6">GM2012</strain>
    </source>
</reference>
<dbReference type="CDD" id="cd01051">
    <property type="entry name" value="Mn_catalase"/>
    <property type="match status" value="1"/>
</dbReference>
<comment type="cofactor">
    <cofactor evidence="2">
        <name>Mn(2+)</name>
        <dbReference type="ChEBI" id="CHEBI:29035"/>
    </cofactor>
    <text evidence="2">Binds 2 manganese ions per subunit.</text>
</comment>
<feature type="binding site" evidence="2">
    <location>
        <position position="65"/>
    </location>
    <ligand>
        <name>Mn(2+)</name>
        <dbReference type="ChEBI" id="CHEBI:29035"/>
        <label>1</label>
    </ligand>
</feature>
<dbReference type="OrthoDB" id="9800585at2"/>
<feature type="binding site" evidence="3">
    <location>
        <position position="198"/>
    </location>
    <ligand>
        <name>Ca(2+)</name>
        <dbReference type="ChEBI" id="CHEBI:29108"/>
    </ligand>
</feature>
<sequence>MFLHRKRPIFPVKVDAPDPKFAQKLLEQFGGRSGEFTAMAEYFVQSFACDHTGIRDLLMDVATEEVSHLEMVGLMVEQLTSKADREAAYEDTLFSVMGKGPHFLDSMGNAWTSDWVRSSGDPVADLKHNISAEAGAKMAYERLIALTDDKGCQETLKYLMAREMSHQRMFRAALESLGKEFEGELEPDTELNTYYNLSSDGQGDVGLGSDERGPWNQGDWQFMEDPDAALHAKVRGPKG</sequence>
<feature type="binding site" evidence="3">
    <location>
        <position position="60"/>
    </location>
    <ligand>
        <name>Ca(2+)</name>
        <dbReference type="ChEBI" id="CHEBI:29108"/>
    </ligand>
</feature>
<dbReference type="InterPro" id="IPR012347">
    <property type="entry name" value="Ferritin-like"/>
</dbReference>
<dbReference type="SUPFAM" id="SSF47240">
    <property type="entry name" value="Ferritin-like"/>
    <property type="match status" value="1"/>
</dbReference>
<reference evidence="5 6" key="1">
    <citation type="submission" date="2018-12" db="EMBL/GenBank/DDBJ databases">
        <authorList>
            <person name="Toschakov S.V."/>
        </authorList>
    </citation>
    <scope>NUCLEOTIDE SEQUENCE [LARGE SCALE GENOMIC DNA]</scope>
    <source>
        <strain evidence="5 6">GM2012</strain>
    </source>
</reference>
<evidence type="ECO:0000256" key="1">
    <source>
        <dbReference type="ARBA" id="ARBA00007644"/>
    </source>
</evidence>
<dbReference type="Gene3D" id="1.20.1260.10">
    <property type="match status" value="1"/>
</dbReference>
<evidence type="ECO:0000256" key="4">
    <source>
        <dbReference type="SAM" id="MobiDB-lite"/>
    </source>
</evidence>
<comment type="similarity">
    <text evidence="1">Belongs to the manganese catalase family.</text>
</comment>
<name>A0A432MK93_9BACT</name>
<comment type="caution">
    <text evidence="5">The sequence shown here is derived from an EMBL/GenBank/DDBJ whole genome shotgun (WGS) entry which is preliminary data.</text>
</comment>
<feature type="binding site" evidence="3">
    <location>
        <position position="196"/>
    </location>
    <ligand>
        <name>Ca(2+)</name>
        <dbReference type="ChEBI" id="CHEBI:29108"/>
    </ligand>
</feature>
<dbReference type="Pfam" id="PF05067">
    <property type="entry name" value="Mn_catalase"/>
    <property type="match status" value="1"/>
</dbReference>
<dbReference type="Proteomes" id="UP000280296">
    <property type="component" value="Unassembled WGS sequence"/>
</dbReference>
<evidence type="ECO:0000313" key="6">
    <source>
        <dbReference type="Proteomes" id="UP000280296"/>
    </source>
</evidence>
<dbReference type="AlphaFoldDB" id="A0A432MK93"/>